<dbReference type="FunFam" id="3.40.50.300:FF:002708">
    <property type="entry name" value="FeS assembly ATPase SufC"/>
    <property type="match status" value="1"/>
</dbReference>
<dbReference type="InterPro" id="IPR003593">
    <property type="entry name" value="AAA+_ATPase"/>
</dbReference>
<dbReference type="Proteomes" id="UP000297318">
    <property type="component" value="Unassembled WGS sequence"/>
</dbReference>
<evidence type="ECO:0000256" key="1">
    <source>
        <dbReference type="ARBA" id="ARBA00023236"/>
    </source>
</evidence>
<dbReference type="GO" id="GO:0005524">
    <property type="term" value="F:ATP binding"/>
    <property type="evidence" value="ECO:0007669"/>
    <property type="project" value="InterPro"/>
</dbReference>
<dbReference type="OrthoDB" id="104167at2"/>
<dbReference type="InterPro" id="IPR027417">
    <property type="entry name" value="P-loop_NTPase"/>
</dbReference>
<dbReference type="SUPFAM" id="SSF52540">
    <property type="entry name" value="P-loop containing nucleoside triphosphate hydrolases"/>
    <property type="match status" value="1"/>
</dbReference>
<dbReference type="GO" id="GO:0009432">
    <property type="term" value="P:SOS response"/>
    <property type="evidence" value="ECO:0007669"/>
    <property type="project" value="UniProtKB-KW"/>
</dbReference>
<dbReference type="GO" id="GO:0006302">
    <property type="term" value="P:double-strand break repair"/>
    <property type="evidence" value="ECO:0007669"/>
    <property type="project" value="TreeGrafter"/>
</dbReference>
<keyword evidence="4" id="KW-1185">Reference proteome</keyword>
<feature type="domain" description="AAA+ ATPase" evidence="2">
    <location>
        <begin position="20"/>
        <end position="375"/>
    </location>
</feature>
<proteinExistence type="predicted"/>
<dbReference type="RefSeq" id="WP_135850076.1">
    <property type="nucleotide sequence ID" value="NZ_RHPJ01000003.1"/>
</dbReference>
<organism evidence="3 4">
    <name type="scientific">Serinibacter arcticus</name>
    <dbReference type="NCBI Taxonomy" id="1655435"/>
    <lineage>
        <taxon>Bacteria</taxon>
        <taxon>Bacillati</taxon>
        <taxon>Actinomycetota</taxon>
        <taxon>Actinomycetes</taxon>
        <taxon>Micrococcales</taxon>
        <taxon>Beutenbergiaceae</taxon>
        <taxon>Serinibacter</taxon>
    </lineage>
</organism>
<dbReference type="GO" id="GO:0000731">
    <property type="term" value="P:DNA synthesis involved in DNA repair"/>
    <property type="evidence" value="ECO:0007669"/>
    <property type="project" value="TreeGrafter"/>
</dbReference>
<dbReference type="SMART" id="SM00382">
    <property type="entry name" value="AAA"/>
    <property type="match status" value="1"/>
</dbReference>
<keyword evidence="1" id="KW-0227">DNA damage</keyword>
<sequence>MITTLAVGGYRSLRDLTVPLGRTTVVTGPNGAGKSSLYRALRLLASASRGELIADVARSGGIDALRWAGPESPGGAVSRGAGRVQGTVRRGPVRLLLGVASEEFGYAVDLGLPTPSEAGRFPHDPSIKAEIVFAGPVARPASVLVERTGAFVRQRTDAGWDRLPGGVGPMRSVLTELADPRLSPEVMAVRAMLDGWRFYDQLRTDAGAPARATHLATRSPVLSPDGASLAATLATIDEIGHRALLADAVEDALEGSRLGVHDVQLSGPGGSQGTDGLEVVLHQPGLLRPVRANEMSDGTLRFLLMAAALLSPRPPGLLVLNEPETSLHPRLLPPLARLVVDASRDSQIVLVTHSDALASALTDAGAEHVHLEKEDGETVVAGLGTLERPPWRWPQR</sequence>
<comment type="caution">
    <text evidence="3">The sequence shown here is derived from an EMBL/GenBank/DDBJ whole genome shotgun (WGS) entry which is preliminary data.</text>
</comment>
<dbReference type="PIRSF" id="PIRSF029347">
    <property type="entry name" value="RecF"/>
    <property type="match status" value="1"/>
</dbReference>
<dbReference type="CDD" id="cd00267">
    <property type="entry name" value="ABC_ATPase"/>
    <property type="match status" value="1"/>
</dbReference>
<dbReference type="PANTHER" id="PTHR32182">
    <property type="entry name" value="DNA REPLICATION AND REPAIR PROTEIN RECF"/>
    <property type="match status" value="1"/>
</dbReference>
<dbReference type="InterPro" id="IPR003959">
    <property type="entry name" value="ATPase_AAA_core"/>
</dbReference>
<dbReference type="AlphaFoldDB" id="A0A4Z1E409"/>
<accession>A0A4Z1E409</accession>
<name>A0A4Z1E409_9MICO</name>
<evidence type="ECO:0000313" key="3">
    <source>
        <dbReference type="EMBL" id="TGO04487.1"/>
    </source>
</evidence>
<reference evidence="3 4" key="1">
    <citation type="submission" date="2018-11" db="EMBL/GenBank/DDBJ databases">
        <title>Complete genome sequencing of the Actinobacteria Serinibacter sp. K3-2.</title>
        <authorList>
            <person name="Rakitin A.L."/>
            <person name="Beletsky A.V."/>
            <person name="Mardanov A.V."/>
            <person name="Ravin N.V."/>
            <person name="Gromova A.S."/>
            <person name="Filippova S.N."/>
            <person name="Gal'Chenko V.F."/>
        </authorList>
    </citation>
    <scope>NUCLEOTIDE SEQUENCE [LARGE SCALE GENOMIC DNA]</scope>
    <source>
        <strain evidence="3 4">K3-2</strain>
    </source>
</reference>
<dbReference type="EMBL" id="RHPJ01000003">
    <property type="protein sequence ID" value="TGO04487.1"/>
    <property type="molecule type" value="Genomic_DNA"/>
</dbReference>
<evidence type="ECO:0000313" key="4">
    <source>
        <dbReference type="Proteomes" id="UP000297318"/>
    </source>
</evidence>
<dbReference type="PANTHER" id="PTHR32182:SF25">
    <property type="entry name" value="SLR1056 PROTEIN"/>
    <property type="match status" value="1"/>
</dbReference>
<evidence type="ECO:0000259" key="2">
    <source>
        <dbReference type="SMART" id="SM00382"/>
    </source>
</evidence>
<protein>
    <submittedName>
        <fullName evidence="3">Putative RecF protein</fullName>
    </submittedName>
</protein>
<dbReference type="GO" id="GO:0016887">
    <property type="term" value="F:ATP hydrolysis activity"/>
    <property type="evidence" value="ECO:0007669"/>
    <property type="project" value="InterPro"/>
</dbReference>
<dbReference type="Gene3D" id="3.40.50.300">
    <property type="entry name" value="P-loop containing nucleotide triphosphate hydrolases"/>
    <property type="match status" value="2"/>
</dbReference>
<dbReference type="InterPro" id="IPR014555">
    <property type="entry name" value="RecF-like"/>
</dbReference>
<keyword evidence="1" id="KW-0742">SOS response</keyword>
<dbReference type="Pfam" id="PF13304">
    <property type="entry name" value="AAA_21"/>
    <property type="match status" value="2"/>
</dbReference>
<gene>
    <name evidence="3" type="ORF">SERN_2080</name>
</gene>